<dbReference type="Gene3D" id="3.40.50.150">
    <property type="entry name" value="Vaccinia Virus protein VP39"/>
    <property type="match status" value="2"/>
</dbReference>
<dbReference type="STRING" id="1442369.A0A0D2FK13"/>
<proteinExistence type="predicted"/>
<dbReference type="RefSeq" id="XP_013269458.1">
    <property type="nucleotide sequence ID" value="XM_013414004.1"/>
</dbReference>
<dbReference type="Proteomes" id="UP000053617">
    <property type="component" value="Unassembled WGS sequence"/>
</dbReference>
<dbReference type="InterPro" id="IPR029063">
    <property type="entry name" value="SAM-dependent_MTases_sf"/>
</dbReference>
<keyword evidence="2" id="KW-1185">Reference proteome</keyword>
<dbReference type="GeneID" id="25296334"/>
<organism evidence="1 2">
    <name type="scientific">Rhinocladiella mackenziei CBS 650.93</name>
    <dbReference type="NCBI Taxonomy" id="1442369"/>
    <lineage>
        <taxon>Eukaryota</taxon>
        <taxon>Fungi</taxon>
        <taxon>Dikarya</taxon>
        <taxon>Ascomycota</taxon>
        <taxon>Pezizomycotina</taxon>
        <taxon>Eurotiomycetes</taxon>
        <taxon>Chaetothyriomycetidae</taxon>
        <taxon>Chaetothyriales</taxon>
        <taxon>Herpotrichiellaceae</taxon>
        <taxon>Rhinocladiella</taxon>
    </lineage>
</organism>
<gene>
    <name evidence="1" type="ORF">Z518_08263</name>
</gene>
<evidence type="ECO:0008006" key="3">
    <source>
        <dbReference type="Google" id="ProtNLM"/>
    </source>
</evidence>
<accession>A0A0D2FK13</accession>
<dbReference type="HOGENOM" id="CLU_010595_2_5_1"/>
<evidence type="ECO:0000313" key="2">
    <source>
        <dbReference type="Proteomes" id="UP000053617"/>
    </source>
</evidence>
<dbReference type="SUPFAM" id="SSF53335">
    <property type="entry name" value="S-adenosyl-L-methionine-dependent methyltransferases"/>
    <property type="match status" value="1"/>
</dbReference>
<dbReference type="VEuPathDB" id="FungiDB:Z518_08263"/>
<name>A0A0D2FK13_9EURO</name>
<dbReference type="Pfam" id="PF13489">
    <property type="entry name" value="Methyltransf_23"/>
    <property type="match status" value="1"/>
</dbReference>
<reference evidence="1 2" key="1">
    <citation type="submission" date="2015-01" db="EMBL/GenBank/DDBJ databases">
        <title>The Genome Sequence of Rhinocladiella mackenzie CBS 650.93.</title>
        <authorList>
            <consortium name="The Broad Institute Genomics Platform"/>
            <person name="Cuomo C."/>
            <person name="de Hoog S."/>
            <person name="Gorbushina A."/>
            <person name="Stielow B."/>
            <person name="Teixiera M."/>
            <person name="Abouelleil A."/>
            <person name="Chapman S.B."/>
            <person name="Priest M."/>
            <person name="Young S.K."/>
            <person name="Wortman J."/>
            <person name="Nusbaum C."/>
            <person name="Birren B."/>
        </authorList>
    </citation>
    <scope>NUCLEOTIDE SEQUENCE [LARGE SCALE GENOMIC DNA]</scope>
    <source>
        <strain evidence="1 2">CBS 650.93</strain>
    </source>
</reference>
<dbReference type="PANTHER" id="PTHR43591">
    <property type="entry name" value="METHYLTRANSFERASE"/>
    <property type="match status" value="1"/>
</dbReference>
<dbReference type="EMBL" id="KN847480">
    <property type="protein sequence ID" value="KIX02322.1"/>
    <property type="molecule type" value="Genomic_DNA"/>
</dbReference>
<dbReference type="OrthoDB" id="2013972at2759"/>
<dbReference type="CDD" id="cd02440">
    <property type="entry name" value="AdoMet_MTases"/>
    <property type="match status" value="1"/>
</dbReference>
<dbReference type="GO" id="GO:0008168">
    <property type="term" value="F:methyltransferase activity"/>
    <property type="evidence" value="ECO:0007669"/>
    <property type="project" value="TreeGrafter"/>
</dbReference>
<evidence type="ECO:0000313" key="1">
    <source>
        <dbReference type="EMBL" id="KIX02322.1"/>
    </source>
</evidence>
<protein>
    <recommendedName>
        <fullName evidence="3">Methyltransferase domain-containing protein</fullName>
    </recommendedName>
</protein>
<dbReference type="AlphaFoldDB" id="A0A0D2FK13"/>
<dbReference type="PANTHER" id="PTHR43591:SF31">
    <property type="entry name" value="LAEA-LIKE, PUTATIVE (AFU_ORTHOLOGUE AFUA_8G01930)-RELATED"/>
    <property type="match status" value="1"/>
</dbReference>
<sequence>MYGIPIDEHEQQRNDKQHAKFLLLLDGRLHLAPIQHPQKILDIGTGSGIWATNMADKYPEAQVFEIEDAEEDWTFRKNSFDLIYGRELIVSIRDWPKLIKQSFDHIRPGGFLELAMTNPATRCDDGSRDLEHSYFAYSGKLFYEVTQKMGSPLDAMDQWEAQFAEAGFVDIQHFDLKVPMGPWAKDQRLKKIGLLELHNLNEGYEAYLLRGLTQVLGFSKEEATVMMAKGRSEFLNPRYHTYVHL</sequence>